<comment type="caution">
    <text evidence="4">The sequence shown here is derived from an EMBL/GenBank/DDBJ whole genome shotgun (WGS) entry which is preliminary data.</text>
</comment>
<feature type="domain" description="Secretion system C-terminal sorting" evidence="3">
    <location>
        <begin position="401"/>
        <end position="461"/>
    </location>
</feature>
<evidence type="ECO:0000256" key="1">
    <source>
        <dbReference type="ARBA" id="ARBA00022729"/>
    </source>
</evidence>
<dbReference type="NCBIfam" id="TIGR04183">
    <property type="entry name" value="Por_Secre_tail"/>
    <property type="match status" value="1"/>
</dbReference>
<feature type="signal peptide" evidence="2">
    <location>
        <begin position="1"/>
        <end position="20"/>
    </location>
</feature>
<feature type="chain" id="PRO_5022731589" evidence="2">
    <location>
        <begin position="21"/>
        <end position="469"/>
    </location>
</feature>
<keyword evidence="5" id="KW-1185">Reference proteome</keyword>
<dbReference type="EMBL" id="VSFC01000012">
    <property type="protein sequence ID" value="TYA59113.1"/>
    <property type="molecule type" value="Genomic_DNA"/>
</dbReference>
<dbReference type="AlphaFoldDB" id="A0A5D0GJJ8"/>
<dbReference type="Gene3D" id="2.130.10.130">
    <property type="entry name" value="Integrin alpha, N-terminal"/>
    <property type="match status" value="2"/>
</dbReference>
<evidence type="ECO:0000256" key="2">
    <source>
        <dbReference type="SAM" id="SignalP"/>
    </source>
</evidence>
<dbReference type="InterPro" id="IPR028994">
    <property type="entry name" value="Integrin_alpha_N"/>
</dbReference>
<dbReference type="Proteomes" id="UP000324550">
    <property type="component" value="Unassembled WGS sequence"/>
</dbReference>
<evidence type="ECO:0000313" key="4">
    <source>
        <dbReference type="EMBL" id="TYA59113.1"/>
    </source>
</evidence>
<evidence type="ECO:0000313" key="5">
    <source>
        <dbReference type="Proteomes" id="UP000324550"/>
    </source>
</evidence>
<name>A0A5D0GJJ8_9FLAO</name>
<dbReference type="InterPro" id="IPR013517">
    <property type="entry name" value="FG-GAP"/>
</dbReference>
<evidence type="ECO:0000259" key="3">
    <source>
        <dbReference type="Pfam" id="PF18962"/>
    </source>
</evidence>
<dbReference type="OrthoDB" id="9816120at2"/>
<dbReference type="SUPFAM" id="SSF69318">
    <property type="entry name" value="Integrin alpha N-terminal domain"/>
    <property type="match status" value="1"/>
</dbReference>
<dbReference type="Pfam" id="PF18962">
    <property type="entry name" value="Por_Secre_tail"/>
    <property type="match status" value="1"/>
</dbReference>
<gene>
    <name evidence="4" type="ORF">FVF61_02890</name>
</gene>
<dbReference type="PANTHER" id="PTHR46580">
    <property type="entry name" value="SENSOR KINASE-RELATED"/>
    <property type="match status" value="1"/>
</dbReference>
<dbReference type="RefSeq" id="WP_148453055.1">
    <property type="nucleotide sequence ID" value="NZ_VSFC01000012.1"/>
</dbReference>
<organism evidence="4 5">
    <name type="scientific">Formosa maritima</name>
    <dbReference type="NCBI Taxonomy" id="2592046"/>
    <lineage>
        <taxon>Bacteria</taxon>
        <taxon>Pseudomonadati</taxon>
        <taxon>Bacteroidota</taxon>
        <taxon>Flavobacteriia</taxon>
        <taxon>Flavobacteriales</taxon>
        <taxon>Flavobacteriaceae</taxon>
        <taxon>Formosa</taxon>
    </lineage>
</organism>
<dbReference type="Pfam" id="PF13517">
    <property type="entry name" value="FG-GAP_3"/>
    <property type="match status" value="3"/>
</dbReference>
<accession>A0A5D0GJJ8</accession>
<keyword evidence="1 2" id="KW-0732">Signal</keyword>
<sequence length="469" mass="50281">MKKTLLSFTTLLSLSVISFAQTDWSSIKTIDSDPGENPYTIASGMINADAYPDLVVGTYFGDKVLLYLNNGDGTFASAVEIATINEPNYIAIADVDGVNGNDIIVTSYTGGKIVWYANNGSGSFSSTENVISSSVAGAGSIYAGLIDGDSFIDIAVSAYSGNKVVWFSNNGTGTFGSEQTINGSITEPGDFDMKDFDGDGDLDAVLSTSEWAAGVVDVYYNDLIPGGTVSFTVDANNVSDTGNTYLYDVDFVDVDNDGALDILVSDSYGDFAWYKKEMAGTYTKTVITSTIPNPGISEVADMDNDGLNDIILSNGATAGDDIVWMKSLGTPPTTLDVQTTIDGSGIQKQVYAMTIADFDNDGDLDIASLSYQVPSDGVYWFENLLETLEVPENVLSNEVNIYPNPTSNYISFKGITSESINVTVYDILGKQIINQTLNVNDTLDVSKLQNGIYILKLENSDVSYRFVKE</sequence>
<dbReference type="PANTHER" id="PTHR46580:SF4">
    <property type="entry name" value="ATP_GTP-BINDING PROTEIN"/>
    <property type="match status" value="1"/>
</dbReference>
<dbReference type="InterPro" id="IPR026444">
    <property type="entry name" value="Secre_tail"/>
</dbReference>
<reference evidence="4 5" key="1">
    <citation type="submission" date="2019-08" db="EMBL/GenBank/DDBJ databases">
        <title>Formosa sediminis sp. nov., isolated from marine sediment.</title>
        <authorList>
            <person name="Cao W.R."/>
        </authorList>
    </citation>
    <scope>NUCLEOTIDE SEQUENCE [LARGE SCALE GENOMIC DNA]</scope>
    <source>
        <strain evidence="4 5">1494</strain>
    </source>
</reference>
<proteinExistence type="predicted"/>
<protein>
    <submittedName>
        <fullName evidence="4">T9SS type A sorting domain-containing protein</fullName>
    </submittedName>
</protein>